<evidence type="ECO:0000256" key="1">
    <source>
        <dbReference type="SAM" id="MobiDB-lite"/>
    </source>
</evidence>
<evidence type="ECO:0000313" key="2">
    <source>
        <dbReference type="EMBL" id="VVC93444.1"/>
    </source>
</evidence>
<feature type="compositionally biased region" description="Basic and acidic residues" evidence="1">
    <location>
        <begin position="314"/>
        <end position="324"/>
    </location>
</feature>
<proteinExistence type="predicted"/>
<organism evidence="2 3">
    <name type="scientific">Leptidea sinapis</name>
    <dbReference type="NCBI Taxonomy" id="189913"/>
    <lineage>
        <taxon>Eukaryota</taxon>
        <taxon>Metazoa</taxon>
        <taxon>Ecdysozoa</taxon>
        <taxon>Arthropoda</taxon>
        <taxon>Hexapoda</taxon>
        <taxon>Insecta</taxon>
        <taxon>Pterygota</taxon>
        <taxon>Neoptera</taxon>
        <taxon>Endopterygota</taxon>
        <taxon>Lepidoptera</taxon>
        <taxon>Glossata</taxon>
        <taxon>Ditrysia</taxon>
        <taxon>Papilionoidea</taxon>
        <taxon>Pieridae</taxon>
        <taxon>Dismorphiinae</taxon>
        <taxon>Leptidea</taxon>
    </lineage>
</organism>
<feature type="compositionally biased region" description="Low complexity" evidence="1">
    <location>
        <begin position="459"/>
        <end position="469"/>
    </location>
</feature>
<dbReference type="Proteomes" id="UP000324832">
    <property type="component" value="Unassembled WGS sequence"/>
</dbReference>
<name>A0A5E4Q5H3_9NEOP</name>
<sequence length="641" mass="73095">MNSEVDRSSPTWAHTALCADLTWAAEPPDDFIRANQRRLENGTSGRRSVKETIPESRLAQFYGNFYYDDLRESCYTNPNETRGRPHCNQRCENTDVTECWMLPEVEYWFRKLIEEPTDRSLFHRRRRQYRMTPDDDFERWGPIWARTAEEASLAAKVRSVRSIWQNTYENSGQTSRRTPSPPQPPRKIRARRRQPRRLSALAPPPPVYCLDAGARLVCDSTCKFDNPRPTHVSDCQRVMSRYSASMQALMRATAARCPLYRGTNVSRYAPTGPRPLRCLDRRCSLWWPRDTNSTRQDIKIKTNAHPDATIVVNNDEKETAKSSEDQTVEENDEKQTESKFEAPESPTLNQKEILIEDDQVASTSTACMETELRKKRLYSTVLSMSPPTINISPGCVRLSQKLATPGILKLNSKTRLRTPNVDNKYEELEKEALEQYKASDESIDTKFKELEKEAVEQYSTSNSNTSCSSGHSAEKKSSNVTTDSESKSKRTSKFHKEKSLDSVVIYSQNFPDLNARGHTSSVTNLKNWHAPPRGEKKEQSHRPTKTRSIKNETQSAASDTDYEARNSKTTQKAPMRWMLHMIPSKKRHLSACASDFSSDEDIEETSRSLKDAGPCIKTRLTGKAKLSAHGGGDLNLTMRKT</sequence>
<accession>A0A5E4Q5H3</accession>
<evidence type="ECO:0000313" key="3">
    <source>
        <dbReference type="Proteomes" id="UP000324832"/>
    </source>
</evidence>
<feature type="region of interest" description="Disordered" evidence="1">
    <location>
        <begin position="168"/>
        <end position="201"/>
    </location>
</feature>
<feature type="compositionally biased region" description="Basic and acidic residues" evidence="1">
    <location>
        <begin position="532"/>
        <end position="541"/>
    </location>
</feature>
<feature type="compositionally biased region" description="Basic residues" evidence="1">
    <location>
        <begin position="186"/>
        <end position="196"/>
    </location>
</feature>
<feature type="compositionally biased region" description="Basic and acidic residues" evidence="1">
    <location>
        <begin position="333"/>
        <end position="342"/>
    </location>
</feature>
<feature type="region of interest" description="Disordered" evidence="1">
    <location>
        <begin position="306"/>
        <end position="350"/>
    </location>
</feature>
<dbReference type="EMBL" id="FZQP02001648">
    <property type="protein sequence ID" value="VVC93444.1"/>
    <property type="molecule type" value="Genomic_DNA"/>
</dbReference>
<gene>
    <name evidence="2" type="ORF">LSINAPIS_LOCUS5628</name>
</gene>
<protein>
    <submittedName>
        <fullName evidence="2">Uncharacterized protein</fullName>
    </submittedName>
</protein>
<dbReference type="AlphaFoldDB" id="A0A5E4Q5H3"/>
<reference evidence="2 3" key="1">
    <citation type="submission" date="2017-07" db="EMBL/GenBank/DDBJ databases">
        <authorList>
            <person name="Talla V."/>
            <person name="Backstrom N."/>
        </authorList>
    </citation>
    <scope>NUCLEOTIDE SEQUENCE [LARGE SCALE GENOMIC DNA]</scope>
</reference>
<keyword evidence="3" id="KW-1185">Reference proteome</keyword>
<feature type="region of interest" description="Disordered" evidence="1">
    <location>
        <begin position="457"/>
        <end position="497"/>
    </location>
</feature>
<feature type="region of interest" description="Disordered" evidence="1">
    <location>
        <begin position="522"/>
        <end position="570"/>
    </location>
</feature>